<reference evidence="2" key="2">
    <citation type="submission" date="2018-05" db="EMBL/GenBank/DDBJ databases">
        <title>OpunRS2 (Oryza punctata Reference Sequence Version 2).</title>
        <authorList>
            <person name="Zhang J."/>
            <person name="Kudrna D."/>
            <person name="Lee S."/>
            <person name="Talag J."/>
            <person name="Welchert J."/>
            <person name="Wing R.A."/>
        </authorList>
    </citation>
    <scope>NUCLEOTIDE SEQUENCE [LARGE SCALE GENOMIC DNA]</scope>
</reference>
<proteinExistence type="predicted"/>
<feature type="compositionally biased region" description="Basic residues" evidence="1">
    <location>
        <begin position="25"/>
        <end position="35"/>
    </location>
</feature>
<dbReference type="EnsemblPlants" id="OPUNC03G24760.1">
    <property type="protein sequence ID" value="OPUNC03G24760.1"/>
    <property type="gene ID" value="OPUNC03G24760"/>
</dbReference>
<dbReference type="Gramene" id="OPUNC03G24760.1">
    <property type="protein sequence ID" value="OPUNC03G24760.1"/>
    <property type="gene ID" value="OPUNC03G24760"/>
</dbReference>
<organism evidence="2">
    <name type="scientific">Oryza punctata</name>
    <name type="common">Red rice</name>
    <dbReference type="NCBI Taxonomy" id="4537"/>
    <lineage>
        <taxon>Eukaryota</taxon>
        <taxon>Viridiplantae</taxon>
        <taxon>Streptophyta</taxon>
        <taxon>Embryophyta</taxon>
        <taxon>Tracheophyta</taxon>
        <taxon>Spermatophyta</taxon>
        <taxon>Magnoliopsida</taxon>
        <taxon>Liliopsida</taxon>
        <taxon>Poales</taxon>
        <taxon>Poaceae</taxon>
        <taxon>BOP clade</taxon>
        <taxon>Oryzoideae</taxon>
        <taxon>Oryzeae</taxon>
        <taxon>Oryzinae</taxon>
        <taxon>Oryza</taxon>
    </lineage>
</organism>
<evidence type="ECO:0000313" key="3">
    <source>
        <dbReference type="Proteomes" id="UP000026962"/>
    </source>
</evidence>
<dbReference type="Proteomes" id="UP000026962">
    <property type="component" value="Chromosome 3"/>
</dbReference>
<dbReference type="HOGENOM" id="CLU_2908092_0_0_1"/>
<evidence type="ECO:0000256" key="1">
    <source>
        <dbReference type="SAM" id="MobiDB-lite"/>
    </source>
</evidence>
<keyword evidence="3" id="KW-1185">Reference proteome</keyword>
<protein>
    <submittedName>
        <fullName evidence="2">Uncharacterized protein</fullName>
    </submittedName>
</protein>
<sequence>MPPRAVVSRVGWPSCLAVAAGGHPVVRRRSPHRSPSHPGSGHRAARAPLLRSVASERKKTTG</sequence>
<dbReference type="AlphaFoldDB" id="A0A0E0KGN7"/>
<evidence type="ECO:0000313" key="2">
    <source>
        <dbReference type="EnsemblPlants" id="OPUNC03G24760.1"/>
    </source>
</evidence>
<feature type="region of interest" description="Disordered" evidence="1">
    <location>
        <begin position="22"/>
        <end position="62"/>
    </location>
</feature>
<reference evidence="2" key="1">
    <citation type="submission" date="2015-04" db="UniProtKB">
        <authorList>
            <consortium name="EnsemblPlants"/>
        </authorList>
    </citation>
    <scope>IDENTIFICATION</scope>
</reference>
<accession>A0A0E0KGN7</accession>
<name>A0A0E0KGN7_ORYPU</name>